<dbReference type="InterPro" id="IPR000819">
    <property type="entry name" value="Peptidase_M17_C"/>
</dbReference>
<dbReference type="RefSeq" id="WP_106395705.1">
    <property type="nucleotide sequence ID" value="NZ_PVNK01000283.1"/>
</dbReference>
<dbReference type="PANTHER" id="PTHR11963">
    <property type="entry name" value="LEUCINE AMINOPEPTIDASE-RELATED"/>
    <property type="match status" value="1"/>
</dbReference>
<organism evidence="7 8">
    <name type="scientific">Enhygromyxa salina</name>
    <dbReference type="NCBI Taxonomy" id="215803"/>
    <lineage>
        <taxon>Bacteria</taxon>
        <taxon>Pseudomonadati</taxon>
        <taxon>Myxococcota</taxon>
        <taxon>Polyangia</taxon>
        <taxon>Nannocystales</taxon>
        <taxon>Nannocystaceae</taxon>
        <taxon>Enhygromyxa</taxon>
    </lineage>
</organism>
<protein>
    <submittedName>
        <fullName evidence="7">Putative cytosol aminopeptidase</fullName>
        <ecNumber evidence="7">3.4.11.1</ecNumber>
    </submittedName>
</protein>
<reference evidence="7 8" key="1">
    <citation type="submission" date="2018-03" db="EMBL/GenBank/DDBJ databases">
        <title>Draft Genome Sequences of the Obligatory Marine Myxobacteria Enhygromyxa salina SWB005.</title>
        <authorList>
            <person name="Poehlein A."/>
            <person name="Moghaddam J.A."/>
            <person name="Harms H."/>
            <person name="Alanjari M."/>
            <person name="Koenig G.M."/>
            <person name="Daniel R."/>
            <person name="Schaeberle T.F."/>
        </authorList>
    </citation>
    <scope>NUCLEOTIDE SEQUENCE [LARGE SCALE GENOMIC DNA]</scope>
    <source>
        <strain evidence="7 8">SWB005</strain>
    </source>
</reference>
<dbReference type="GO" id="GO:0070006">
    <property type="term" value="F:metalloaminopeptidase activity"/>
    <property type="evidence" value="ECO:0007669"/>
    <property type="project" value="InterPro"/>
</dbReference>
<gene>
    <name evidence="7" type="primary">pepA_4</name>
    <name evidence="7" type="ORF">ENSA5_65480</name>
</gene>
<keyword evidence="5" id="KW-0464">Manganese</keyword>
<dbReference type="GO" id="GO:0006508">
    <property type="term" value="P:proteolysis"/>
    <property type="evidence" value="ECO:0007669"/>
    <property type="project" value="UniProtKB-KW"/>
</dbReference>
<dbReference type="InterPro" id="IPR011356">
    <property type="entry name" value="Leucine_aapep/pepB"/>
</dbReference>
<dbReference type="Proteomes" id="UP000237968">
    <property type="component" value="Unassembled WGS sequence"/>
</dbReference>
<dbReference type="InterPro" id="IPR048816">
    <property type="entry name" value="Peptidase_M17_N_1"/>
</dbReference>
<dbReference type="PROSITE" id="PS00631">
    <property type="entry name" value="CYTOSOL_AP"/>
    <property type="match status" value="1"/>
</dbReference>
<evidence type="ECO:0000256" key="3">
    <source>
        <dbReference type="ARBA" id="ARBA00022670"/>
    </source>
</evidence>
<dbReference type="PRINTS" id="PR00481">
    <property type="entry name" value="LAMNOPPTDASE"/>
</dbReference>
<keyword evidence="2 7" id="KW-0031">Aminopeptidase</keyword>
<dbReference type="InterPro" id="IPR043472">
    <property type="entry name" value="Macro_dom-like"/>
</dbReference>
<keyword evidence="8" id="KW-1185">Reference proteome</keyword>
<evidence type="ECO:0000313" key="7">
    <source>
        <dbReference type="EMBL" id="PRP90351.1"/>
    </source>
</evidence>
<evidence type="ECO:0000256" key="5">
    <source>
        <dbReference type="ARBA" id="ARBA00023211"/>
    </source>
</evidence>
<evidence type="ECO:0000256" key="4">
    <source>
        <dbReference type="ARBA" id="ARBA00022801"/>
    </source>
</evidence>
<dbReference type="Gene3D" id="3.40.220.10">
    <property type="entry name" value="Leucine Aminopeptidase, subunit E, domain 1"/>
    <property type="match status" value="1"/>
</dbReference>
<keyword evidence="3" id="KW-0645">Protease</keyword>
<evidence type="ECO:0000259" key="6">
    <source>
        <dbReference type="PROSITE" id="PS00631"/>
    </source>
</evidence>
<keyword evidence="4 7" id="KW-0378">Hydrolase</keyword>
<dbReference type="SUPFAM" id="SSF53187">
    <property type="entry name" value="Zn-dependent exopeptidases"/>
    <property type="match status" value="1"/>
</dbReference>
<dbReference type="AlphaFoldDB" id="A0A2S9XCE7"/>
<dbReference type="Gene3D" id="3.40.630.10">
    <property type="entry name" value="Zn peptidases"/>
    <property type="match status" value="1"/>
</dbReference>
<accession>A0A2S9XCE7</accession>
<dbReference type="GO" id="GO:0030145">
    <property type="term" value="F:manganese ion binding"/>
    <property type="evidence" value="ECO:0007669"/>
    <property type="project" value="InterPro"/>
</dbReference>
<dbReference type="EC" id="3.4.11.1" evidence="7"/>
<dbReference type="Pfam" id="PF00883">
    <property type="entry name" value="Peptidase_M17"/>
    <property type="match status" value="1"/>
</dbReference>
<name>A0A2S9XCE7_9BACT</name>
<comment type="similarity">
    <text evidence="1">Belongs to the peptidase M17 family.</text>
</comment>
<dbReference type="SUPFAM" id="SSF52949">
    <property type="entry name" value="Macro domain-like"/>
    <property type="match status" value="1"/>
</dbReference>
<evidence type="ECO:0000256" key="1">
    <source>
        <dbReference type="ARBA" id="ARBA00009528"/>
    </source>
</evidence>
<dbReference type="GO" id="GO:0005737">
    <property type="term" value="C:cytoplasm"/>
    <property type="evidence" value="ECO:0007669"/>
    <property type="project" value="InterPro"/>
</dbReference>
<dbReference type="Pfam" id="PF21337">
    <property type="entry name" value="Peptidase_M17_N_1"/>
    <property type="match status" value="1"/>
</dbReference>
<sequence length="467" mass="50184">MDNFSTRANAKTIPIVALTRNAYKGWVKGQGKSAQAWLKATAYTADAGKIALMPGRDGSLKRVVLGLGKPTRDPSKAAMWSFAVLPARLPKGRYQLEGELDAQLAHDAALGWALGTYRFSRYLTGKAKDKTFPSLVWPAGVDRRAVARARNAIFLGRDLITTPAGDLGPSELAEQAVAIATEHDAEIDSIVGEELLSANYPAIYAVGMGSPRAPRLIDLRWGDEDAPKLSLVGKGVVFDSGGLDLKSASGMKLMKKDMGGAASVLALAQMVMDAKLPVRLRVLIPAVENAISGEAFRPLDVLETRKGITIEVGNTDAEGRLILCDALAEADSEQPDLLIDFATLTGAARIALGTELPAMFSTDDEVAADILAAGTETIDPLWRLPLFRSYRRHLDSRVADINNIANVSQGGAITAALFLQEFVSSKTKWVHIDTMGYNLHARPGRPAGGEVFGVRAMFEMLRRRYAG</sequence>
<dbReference type="PANTHER" id="PTHR11963:SF20">
    <property type="entry name" value="PEPTIDASE B"/>
    <property type="match status" value="1"/>
</dbReference>
<feature type="domain" description="Cytosol aminopeptidase" evidence="6">
    <location>
        <begin position="314"/>
        <end position="321"/>
    </location>
</feature>
<comment type="caution">
    <text evidence="7">The sequence shown here is derived from an EMBL/GenBank/DDBJ whole genome shotgun (WGS) entry which is preliminary data.</text>
</comment>
<proteinExistence type="inferred from homology"/>
<evidence type="ECO:0000256" key="2">
    <source>
        <dbReference type="ARBA" id="ARBA00022438"/>
    </source>
</evidence>
<dbReference type="OrthoDB" id="9809354at2"/>
<dbReference type="CDD" id="cd00433">
    <property type="entry name" value="Peptidase_M17"/>
    <property type="match status" value="1"/>
</dbReference>
<dbReference type="EMBL" id="PVNK01000283">
    <property type="protein sequence ID" value="PRP90351.1"/>
    <property type="molecule type" value="Genomic_DNA"/>
</dbReference>
<evidence type="ECO:0000313" key="8">
    <source>
        <dbReference type="Proteomes" id="UP000237968"/>
    </source>
</evidence>